<protein>
    <recommendedName>
        <fullName evidence="3">Sulfotransferase family protein</fullName>
    </recommendedName>
</protein>
<accession>A0A346Y0X3</accession>
<dbReference type="Proteomes" id="UP000264006">
    <property type="component" value="Chromosome"/>
</dbReference>
<dbReference type="AlphaFoldDB" id="A0A346Y0X3"/>
<sequence length="295" mass="32896">MTGANRSGTTWMGNVLSLAVDVAYVHEPFSPSLDPAVSRIPTRAHFTYGTTLDPVQRAALDRLLAGRLPNPSGWRRDITAWKPFGMGVREVGRALGRRRRRVLIKDPTACLLSPAVQAATGGPVVFMVRRPEAYVSSITRLGWGFDFAVWADDDQLMDLLGDVAEEVERAATTDLPVFDQAITIYNGIYTMADRFRQDHPDWLFLRHEEMAADPLETLPPVYEQLGLAWTPEVARAVDRDNVRAPSKDIAPAEFRTVVRQSSATVDTWRSRLDDDQAATIRSRTEAVASHFYDNA</sequence>
<proteinExistence type="predicted"/>
<dbReference type="Pfam" id="PF13469">
    <property type="entry name" value="Sulfotransfer_3"/>
    <property type="match status" value="1"/>
</dbReference>
<reference evidence="1 2" key="1">
    <citation type="submission" date="2018-09" db="EMBL/GenBank/DDBJ databases">
        <title>Complete genome sequence of Euzebya sp. DY32-46 isolated from seawater of Pacific Ocean.</title>
        <authorList>
            <person name="Xu L."/>
            <person name="Wu Y.-H."/>
            <person name="Xu X.-W."/>
        </authorList>
    </citation>
    <scope>NUCLEOTIDE SEQUENCE [LARGE SCALE GENOMIC DNA]</scope>
    <source>
        <strain evidence="1 2">DY32-46</strain>
    </source>
</reference>
<evidence type="ECO:0000313" key="2">
    <source>
        <dbReference type="Proteomes" id="UP000264006"/>
    </source>
</evidence>
<dbReference type="GO" id="GO:0006790">
    <property type="term" value="P:sulfur compound metabolic process"/>
    <property type="evidence" value="ECO:0007669"/>
    <property type="project" value="TreeGrafter"/>
</dbReference>
<dbReference type="RefSeq" id="WP_114592508.1">
    <property type="nucleotide sequence ID" value="NZ_CP031165.1"/>
</dbReference>
<dbReference type="GO" id="GO:0006044">
    <property type="term" value="P:N-acetylglucosamine metabolic process"/>
    <property type="evidence" value="ECO:0007669"/>
    <property type="project" value="TreeGrafter"/>
</dbReference>
<dbReference type="PANTHER" id="PTHR10704">
    <property type="entry name" value="CARBOHYDRATE SULFOTRANSFERASE"/>
    <property type="match status" value="1"/>
</dbReference>
<dbReference type="GO" id="GO:0001517">
    <property type="term" value="F:N-acetylglucosamine 6-O-sulfotransferase activity"/>
    <property type="evidence" value="ECO:0007669"/>
    <property type="project" value="TreeGrafter"/>
</dbReference>
<keyword evidence="2" id="KW-1185">Reference proteome</keyword>
<evidence type="ECO:0008006" key="3">
    <source>
        <dbReference type="Google" id="ProtNLM"/>
    </source>
</evidence>
<dbReference type="InterPro" id="IPR051135">
    <property type="entry name" value="Gal/GlcNAc/GalNAc_ST"/>
</dbReference>
<dbReference type="EMBL" id="CP031165">
    <property type="protein sequence ID" value="AXV08120.1"/>
    <property type="molecule type" value="Genomic_DNA"/>
</dbReference>
<dbReference type="OrthoDB" id="1431348at2"/>
<dbReference type="InterPro" id="IPR027417">
    <property type="entry name" value="P-loop_NTPase"/>
</dbReference>
<organism evidence="1 2">
    <name type="scientific">Euzebya pacifica</name>
    <dbReference type="NCBI Taxonomy" id="1608957"/>
    <lineage>
        <taxon>Bacteria</taxon>
        <taxon>Bacillati</taxon>
        <taxon>Actinomycetota</taxon>
        <taxon>Nitriliruptoria</taxon>
        <taxon>Euzebyales</taxon>
    </lineage>
</organism>
<name>A0A346Y0X3_9ACTN</name>
<dbReference type="SUPFAM" id="SSF52540">
    <property type="entry name" value="P-loop containing nucleoside triphosphate hydrolases"/>
    <property type="match status" value="1"/>
</dbReference>
<dbReference type="PANTHER" id="PTHR10704:SF44">
    <property type="entry name" value="LD35051P-RELATED"/>
    <property type="match status" value="1"/>
</dbReference>
<evidence type="ECO:0000313" key="1">
    <source>
        <dbReference type="EMBL" id="AXV08120.1"/>
    </source>
</evidence>
<dbReference type="KEGG" id="euz:DVS28_a3445"/>
<dbReference type="Gene3D" id="3.40.50.300">
    <property type="entry name" value="P-loop containing nucleotide triphosphate hydrolases"/>
    <property type="match status" value="1"/>
</dbReference>
<gene>
    <name evidence="1" type="ORF">DVS28_a3445</name>
</gene>